<sequence>MDTDLRQSAGWAKYLQSQGWKIEESKGFKAYIRKVPLVGSVIKIQRPAEIPPVEEIDRIAKKHHALFVKLEPPLGVRDQASEIRGFKPDSSPNLPTKTLVIDLTKSEKELWEDLSQDARQSVRKARSEQLTVDSCQHGDKDFEPALQNFHKLLKETGRRQGFWTPSLTQLRAKADAFGQDVILFLVQPGPLAGAFFLRDGETVYYHHAGSSPEGREKHAPYLLLWEAIKFFRHSAKQLDLEGVSDPRFPKQTKRWSGFTIFKNKFGGQERDYPAPLIRHYNLLTRVLFKFADKIS</sequence>
<dbReference type="Gene3D" id="3.40.630.30">
    <property type="match status" value="1"/>
</dbReference>
<dbReference type="GO" id="GO:0008360">
    <property type="term" value="P:regulation of cell shape"/>
    <property type="evidence" value="ECO:0007669"/>
    <property type="project" value="UniProtKB-KW"/>
</dbReference>
<dbReference type="InterPro" id="IPR003447">
    <property type="entry name" value="FEMABX"/>
</dbReference>
<dbReference type="PROSITE" id="PS51191">
    <property type="entry name" value="FEMABX"/>
    <property type="match status" value="1"/>
</dbReference>
<keyword evidence="5" id="KW-0012">Acyltransferase</keyword>
<evidence type="ECO:0000313" key="8">
    <source>
        <dbReference type="EMBL" id="OGC44397.1"/>
    </source>
</evidence>
<dbReference type="InterPro" id="IPR016181">
    <property type="entry name" value="Acyl_CoA_acyltransferase"/>
</dbReference>
<dbReference type="GO" id="GO:0009252">
    <property type="term" value="P:peptidoglycan biosynthetic process"/>
    <property type="evidence" value="ECO:0007669"/>
    <property type="project" value="UniProtKB-KW"/>
</dbReference>
<dbReference type="InterPro" id="IPR050644">
    <property type="entry name" value="PG_Glycine_Bridge_Synth"/>
</dbReference>
<accession>A0A1F4UHK4</accession>
<dbReference type="PANTHER" id="PTHR36174">
    <property type="entry name" value="LIPID II:GLYCINE GLYCYLTRANSFERASE"/>
    <property type="match status" value="1"/>
</dbReference>
<dbReference type="SUPFAM" id="SSF55729">
    <property type="entry name" value="Acyl-CoA N-acyltransferases (Nat)"/>
    <property type="match status" value="1"/>
</dbReference>
<organism evidence="8 9">
    <name type="scientific">candidate division WWE3 bacterium RBG_19FT_COMBO_53_11</name>
    <dbReference type="NCBI Taxonomy" id="1802613"/>
    <lineage>
        <taxon>Bacteria</taxon>
        <taxon>Katanobacteria</taxon>
    </lineage>
</organism>
<keyword evidence="4" id="KW-0573">Peptidoglycan synthesis</keyword>
<dbReference type="STRING" id="1802613.A2V54_03410"/>
<evidence type="ECO:0000256" key="5">
    <source>
        <dbReference type="ARBA" id="ARBA00023315"/>
    </source>
</evidence>
<name>A0A1F4UHK4_UNCKA</name>
<evidence type="ECO:0000256" key="3">
    <source>
        <dbReference type="ARBA" id="ARBA00022960"/>
    </source>
</evidence>
<dbReference type="AlphaFoldDB" id="A0A1F4UHK4"/>
<dbReference type="GO" id="GO:0016755">
    <property type="term" value="F:aminoacyltransferase activity"/>
    <property type="evidence" value="ECO:0007669"/>
    <property type="project" value="InterPro"/>
</dbReference>
<protein>
    <recommendedName>
        <fullName evidence="7">BioF2-like acetyltransferase domain-containing protein</fullName>
    </recommendedName>
</protein>
<evidence type="ECO:0000256" key="2">
    <source>
        <dbReference type="ARBA" id="ARBA00022679"/>
    </source>
</evidence>
<evidence type="ECO:0000259" key="7">
    <source>
        <dbReference type="Pfam" id="PF13480"/>
    </source>
</evidence>
<dbReference type="InterPro" id="IPR038740">
    <property type="entry name" value="BioF2-like_GNAT_dom"/>
</dbReference>
<dbReference type="EMBL" id="MEUW01000021">
    <property type="protein sequence ID" value="OGC44397.1"/>
    <property type="molecule type" value="Genomic_DNA"/>
</dbReference>
<evidence type="ECO:0000256" key="1">
    <source>
        <dbReference type="ARBA" id="ARBA00009943"/>
    </source>
</evidence>
<dbReference type="Pfam" id="PF13480">
    <property type="entry name" value="Acetyltransf_6"/>
    <property type="match status" value="1"/>
</dbReference>
<comment type="caution">
    <text evidence="8">The sequence shown here is derived from an EMBL/GenBank/DDBJ whole genome shotgun (WGS) entry which is preliminary data.</text>
</comment>
<comment type="similarity">
    <text evidence="1">Belongs to the FemABX family.</text>
</comment>
<evidence type="ECO:0000313" key="9">
    <source>
        <dbReference type="Proteomes" id="UP000176583"/>
    </source>
</evidence>
<dbReference type="GO" id="GO:0071555">
    <property type="term" value="P:cell wall organization"/>
    <property type="evidence" value="ECO:0007669"/>
    <property type="project" value="UniProtKB-KW"/>
</dbReference>
<keyword evidence="6" id="KW-0961">Cell wall biogenesis/degradation</keyword>
<dbReference type="Proteomes" id="UP000176583">
    <property type="component" value="Unassembled WGS sequence"/>
</dbReference>
<proteinExistence type="inferred from homology"/>
<reference evidence="8 9" key="1">
    <citation type="journal article" date="2016" name="Nat. Commun.">
        <title>Thousands of microbial genomes shed light on interconnected biogeochemical processes in an aquifer system.</title>
        <authorList>
            <person name="Anantharaman K."/>
            <person name="Brown C.T."/>
            <person name="Hug L.A."/>
            <person name="Sharon I."/>
            <person name="Castelle C.J."/>
            <person name="Probst A.J."/>
            <person name="Thomas B.C."/>
            <person name="Singh A."/>
            <person name="Wilkins M.J."/>
            <person name="Karaoz U."/>
            <person name="Brodie E.L."/>
            <person name="Williams K.H."/>
            <person name="Hubbard S.S."/>
            <person name="Banfield J.F."/>
        </authorList>
    </citation>
    <scope>NUCLEOTIDE SEQUENCE [LARGE SCALE GENOMIC DNA]</scope>
</reference>
<keyword evidence="2" id="KW-0808">Transferase</keyword>
<feature type="domain" description="BioF2-like acetyltransferase" evidence="7">
    <location>
        <begin position="116"/>
        <end position="230"/>
    </location>
</feature>
<evidence type="ECO:0000256" key="4">
    <source>
        <dbReference type="ARBA" id="ARBA00022984"/>
    </source>
</evidence>
<dbReference type="PANTHER" id="PTHR36174:SF1">
    <property type="entry name" value="LIPID II:GLYCINE GLYCYLTRANSFERASE"/>
    <property type="match status" value="1"/>
</dbReference>
<gene>
    <name evidence="8" type="ORF">A2V54_03410</name>
</gene>
<evidence type="ECO:0000256" key="6">
    <source>
        <dbReference type="ARBA" id="ARBA00023316"/>
    </source>
</evidence>
<keyword evidence="3" id="KW-0133">Cell shape</keyword>